<feature type="region of interest" description="Disordered" evidence="1">
    <location>
        <begin position="1"/>
        <end position="21"/>
    </location>
</feature>
<feature type="compositionally biased region" description="Low complexity" evidence="1">
    <location>
        <begin position="612"/>
        <end position="622"/>
    </location>
</feature>
<evidence type="ECO:0000313" key="2">
    <source>
        <dbReference type="EMBL" id="KAK4805870.1"/>
    </source>
</evidence>
<proteinExistence type="predicted"/>
<accession>A0AAN7N0U8</accession>
<evidence type="ECO:0000256" key="1">
    <source>
        <dbReference type="SAM" id="MobiDB-lite"/>
    </source>
</evidence>
<feature type="compositionally biased region" description="Basic residues" evidence="1">
    <location>
        <begin position="739"/>
        <end position="753"/>
    </location>
</feature>
<reference evidence="2 3" key="1">
    <citation type="journal article" date="2023" name="J. Hered.">
        <title>Chromosome-level genome of the wood stork (Mycteria americana) provides insight into avian chromosome evolution.</title>
        <authorList>
            <person name="Flamio R. Jr."/>
            <person name="Ramstad K.M."/>
        </authorList>
    </citation>
    <scope>NUCLEOTIDE SEQUENCE [LARGE SCALE GENOMIC DNA]</scope>
    <source>
        <strain evidence="2">JAX WOST 10</strain>
    </source>
</reference>
<feature type="region of interest" description="Disordered" evidence="1">
    <location>
        <begin position="708"/>
        <end position="753"/>
    </location>
</feature>
<sequence>MATQEPLPQRSAQGSPGQQPNACLERVTAHAQWHTAPRCWRNDRHGDGGCLPQTNPTLTKRHGRYSSRLPLLLVLLPSRYPPATLPANISPHHPSSLPPAESFPLRLPMAMEVPSVSFTVPAMPAQVTACVLPSVPGLTVSSEPAQLHPITYQLGQASVWQGVPGPLGTPGQLVQLSCGVQLPPMVQLPRGVQLPQVPAYGWGQQVVMGTLVPNQPMGLGPWAMVQGEPLYPTGSCSLQVPAQPGPPPPCCPLAQHWVQGPPVLHTLPSSAQNLLEASNKDGVAIEDSISASSPHQTALAPITGRTTTKPTAAVTNPAAPGKPADLPKQGPATFAEVFAEQAEDTTLNHMLAWLNTTDGEDTIPDVPDSPSLTTFLHELPDLSEYVAEGGSTKERAAVVGLGNSENTVPDDPDMIAFLNELPDLCEYVVKGSCPKERVVVVGLGDAEDAIPDVLDFPNSLTSTAFLNEVHNFPEYVAHGDCRQDQVVVAWLGDSENTNLTTKVLDEVPDLSGAEGGCNKEQVAAVMLVDSENTFPDVPDSLASPTFSNEVPDFLEYGEEGDCSEDRLAAAMLGDTDPFWGVAASPLQDPRRKQGGLVADLPTWLPLCPLGTSKESSPESSWESSEESPEDSPVESPQKDPLKTPPESPLLSPLQIPLLSPLGSPPTAPHHHSPRMAQLVEEALQRQPRVVLTRLPVRAGVVSCQVVPRSGETGSKKAKRTTPASTPKMQVTSLQDNMPPKKKKKMVVRQQAKH</sequence>
<dbReference type="Proteomes" id="UP001333110">
    <property type="component" value="Unassembled WGS sequence"/>
</dbReference>
<dbReference type="EMBL" id="JAUNZN010000049">
    <property type="protein sequence ID" value="KAK4805870.1"/>
    <property type="molecule type" value="Genomic_DNA"/>
</dbReference>
<feature type="region of interest" description="Disordered" evidence="1">
    <location>
        <begin position="608"/>
        <end position="673"/>
    </location>
</feature>
<name>A0AAN7N0U8_MYCAM</name>
<evidence type="ECO:0000313" key="3">
    <source>
        <dbReference type="Proteomes" id="UP001333110"/>
    </source>
</evidence>
<keyword evidence="3" id="KW-1185">Reference proteome</keyword>
<feature type="compositionally biased region" description="Acidic residues" evidence="1">
    <location>
        <begin position="623"/>
        <end position="632"/>
    </location>
</feature>
<comment type="caution">
    <text evidence="2">The sequence shown here is derived from an EMBL/GenBank/DDBJ whole genome shotgun (WGS) entry which is preliminary data.</text>
</comment>
<gene>
    <name evidence="2" type="ORF">QYF61_025737</name>
</gene>
<feature type="compositionally biased region" description="Polar residues" evidence="1">
    <location>
        <begin position="721"/>
        <end position="735"/>
    </location>
</feature>
<organism evidence="2 3">
    <name type="scientific">Mycteria americana</name>
    <name type="common">Wood stork</name>
    <dbReference type="NCBI Taxonomy" id="33587"/>
    <lineage>
        <taxon>Eukaryota</taxon>
        <taxon>Metazoa</taxon>
        <taxon>Chordata</taxon>
        <taxon>Craniata</taxon>
        <taxon>Vertebrata</taxon>
        <taxon>Euteleostomi</taxon>
        <taxon>Archelosauria</taxon>
        <taxon>Archosauria</taxon>
        <taxon>Dinosauria</taxon>
        <taxon>Saurischia</taxon>
        <taxon>Theropoda</taxon>
        <taxon>Coelurosauria</taxon>
        <taxon>Aves</taxon>
        <taxon>Neognathae</taxon>
        <taxon>Neoaves</taxon>
        <taxon>Aequornithes</taxon>
        <taxon>Ciconiiformes</taxon>
        <taxon>Ciconiidae</taxon>
        <taxon>Mycteria</taxon>
    </lineage>
</organism>
<dbReference type="AlphaFoldDB" id="A0AAN7N0U8"/>
<protein>
    <submittedName>
        <fullName evidence="2">Uncharacterized protein</fullName>
    </submittedName>
</protein>
<feature type="compositionally biased region" description="Low complexity" evidence="1">
    <location>
        <begin position="648"/>
        <end position="661"/>
    </location>
</feature>
<feature type="compositionally biased region" description="Polar residues" evidence="1">
    <location>
        <begin position="10"/>
        <end position="21"/>
    </location>
</feature>